<keyword evidence="7" id="KW-0067">ATP-binding</keyword>
<keyword evidence="8" id="KW-0902">Two-component regulatory system</keyword>
<dbReference type="PANTHER" id="PTHR24421">
    <property type="entry name" value="NITRATE/NITRITE SENSOR PROTEIN NARX-RELATED"/>
    <property type="match status" value="1"/>
</dbReference>
<dbReference type="Pfam" id="PF02518">
    <property type="entry name" value="HATPase_c"/>
    <property type="match status" value="1"/>
</dbReference>
<evidence type="ECO:0000256" key="4">
    <source>
        <dbReference type="ARBA" id="ARBA00022679"/>
    </source>
</evidence>
<keyword evidence="12" id="KW-1185">Reference proteome</keyword>
<protein>
    <recommendedName>
        <fullName evidence="2">histidine kinase</fullName>
        <ecNumber evidence="2">2.7.13.3</ecNumber>
    </recommendedName>
</protein>
<keyword evidence="9" id="KW-0812">Transmembrane</keyword>
<evidence type="ECO:0000256" key="8">
    <source>
        <dbReference type="ARBA" id="ARBA00023012"/>
    </source>
</evidence>
<feature type="transmembrane region" description="Helical" evidence="9">
    <location>
        <begin position="156"/>
        <end position="178"/>
    </location>
</feature>
<evidence type="ECO:0000259" key="10">
    <source>
        <dbReference type="SMART" id="SM00387"/>
    </source>
</evidence>
<feature type="transmembrane region" description="Helical" evidence="9">
    <location>
        <begin position="205"/>
        <end position="227"/>
    </location>
</feature>
<dbReference type="SUPFAM" id="SSF55874">
    <property type="entry name" value="ATPase domain of HSP90 chaperone/DNA topoisomerase II/histidine kinase"/>
    <property type="match status" value="1"/>
</dbReference>
<dbReference type="Pfam" id="PF13796">
    <property type="entry name" value="Sensor"/>
    <property type="match status" value="1"/>
</dbReference>
<dbReference type="GO" id="GO:0005524">
    <property type="term" value="F:ATP binding"/>
    <property type="evidence" value="ECO:0007669"/>
    <property type="project" value="UniProtKB-KW"/>
</dbReference>
<keyword evidence="9" id="KW-1133">Transmembrane helix</keyword>
<feature type="domain" description="Histidine kinase/HSP90-like ATPase" evidence="10">
    <location>
        <begin position="368"/>
        <end position="458"/>
    </location>
</feature>
<name>A0A401YRA8_9ACTN</name>
<sequence length="462" mass="48918">MPYPEGPEYPLGTVVSGGEDVVMTQTTTSSPVAASPRELPRGAGAFRMFSRRLGFLLGGLPLGVAAFVVGLGGLVIGSVGSVLVFGIPVLVGVLAAAGWFASVERRRVEAVTGRALPPHGYRASTGTGFKAWLRALREPQSWRDLTHMVVSFPLRVVGFCLALTWTVGGLGEVLYVAWSWPIPRDEGKRGLLDLMFGISSRAADIAFNTGIGVVVLATAAPMVRALVAIQAALARVLLTNETAALQLRTEQLAQGRRSAVAAEANTLRRLERDLHDGPQQRLVRLTMDLETVARRLDDDPERARPLVADMISQSHEALTELRALSRGIAPPILADRGLVPALTAAAARCPVPVALTAELPEGRRFAPAVENTAYFVVTEALTNVAKHAGAERCWVRVRVDERALSVEVRDDGRGGAHPGKGHGLAGLVDRLAAVEGRLDVVSPAGGPTTLTAEVPLSGVGER</sequence>
<comment type="caution">
    <text evidence="11">The sequence shown here is derived from an EMBL/GenBank/DDBJ whole genome shotgun (WGS) entry which is preliminary data.</text>
</comment>
<dbReference type="InterPro" id="IPR025828">
    <property type="entry name" value="Put_sensor_dom"/>
</dbReference>
<dbReference type="Gene3D" id="1.20.5.1930">
    <property type="match status" value="1"/>
</dbReference>
<gene>
    <name evidence="11" type="ORF">EHYA_04828</name>
</gene>
<keyword evidence="4" id="KW-0808">Transferase</keyword>
<evidence type="ECO:0000313" key="11">
    <source>
        <dbReference type="EMBL" id="GCD97140.1"/>
    </source>
</evidence>
<dbReference type="GO" id="GO:0000155">
    <property type="term" value="F:phosphorelay sensor kinase activity"/>
    <property type="evidence" value="ECO:0007669"/>
    <property type="project" value="InterPro"/>
</dbReference>
<dbReference type="SMART" id="SM00387">
    <property type="entry name" value="HATPase_c"/>
    <property type="match status" value="1"/>
</dbReference>
<evidence type="ECO:0000256" key="3">
    <source>
        <dbReference type="ARBA" id="ARBA00022553"/>
    </source>
</evidence>
<evidence type="ECO:0000256" key="2">
    <source>
        <dbReference type="ARBA" id="ARBA00012438"/>
    </source>
</evidence>
<dbReference type="InterPro" id="IPR011712">
    <property type="entry name" value="Sig_transdc_His_kin_sub3_dim/P"/>
</dbReference>
<keyword evidence="6 11" id="KW-0418">Kinase</keyword>
<evidence type="ECO:0000256" key="5">
    <source>
        <dbReference type="ARBA" id="ARBA00022741"/>
    </source>
</evidence>
<comment type="catalytic activity">
    <reaction evidence="1">
        <text>ATP + protein L-histidine = ADP + protein N-phospho-L-histidine.</text>
        <dbReference type="EC" id="2.7.13.3"/>
    </reaction>
</comment>
<dbReference type="EMBL" id="BIFH01000023">
    <property type="protein sequence ID" value="GCD97140.1"/>
    <property type="molecule type" value="Genomic_DNA"/>
</dbReference>
<dbReference type="InterPro" id="IPR050482">
    <property type="entry name" value="Sensor_HK_TwoCompSys"/>
</dbReference>
<dbReference type="InterPro" id="IPR003594">
    <property type="entry name" value="HATPase_dom"/>
</dbReference>
<keyword evidence="9" id="KW-0472">Membrane</keyword>
<evidence type="ECO:0000256" key="9">
    <source>
        <dbReference type="SAM" id="Phobius"/>
    </source>
</evidence>
<dbReference type="InterPro" id="IPR036890">
    <property type="entry name" value="HATPase_C_sf"/>
</dbReference>
<dbReference type="GO" id="GO:0046983">
    <property type="term" value="F:protein dimerization activity"/>
    <property type="evidence" value="ECO:0007669"/>
    <property type="project" value="InterPro"/>
</dbReference>
<dbReference type="AlphaFoldDB" id="A0A401YRA8"/>
<dbReference type="EC" id="2.7.13.3" evidence="2"/>
<dbReference type="Gene3D" id="3.30.565.10">
    <property type="entry name" value="Histidine kinase-like ATPase, C-terminal domain"/>
    <property type="match status" value="1"/>
</dbReference>
<reference evidence="11 12" key="1">
    <citation type="submission" date="2018-12" db="EMBL/GenBank/DDBJ databases">
        <title>Draft genome sequence of Embleya hyalina NBRC 13850T.</title>
        <authorList>
            <person name="Komaki H."/>
            <person name="Hosoyama A."/>
            <person name="Kimura A."/>
            <person name="Ichikawa N."/>
            <person name="Tamura T."/>
        </authorList>
    </citation>
    <scope>NUCLEOTIDE SEQUENCE [LARGE SCALE GENOMIC DNA]</scope>
    <source>
        <strain evidence="11 12">NBRC 13850</strain>
    </source>
</reference>
<dbReference type="Proteomes" id="UP000286931">
    <property type="component" value="Unassembled WGS sequence"/>
</dbReference>
<proteinExistence type="predicted"/>
<organism evidence="11 12">
    <name type="scientific">Embleya hyalina</name>
    <dbReference type="NCBI Taxonomy" id="516124"/>
    <lineage>
        <taxon>Bacteria</taxon>
        <taxon>Bacillati</taxon>
        <taxon>Actinomycetota</taxon>
        <taxon>Actinomycetes</taxon>
        <taxon>Kitasatosporales</taxon>
        <taxon>Streptomycetaceae</taxon>
        <taxon>Embleya</taxon>
    </lineage>
</organism>
<evidence type="ECO:0000256" key="1">
    <source>
        <dbReference type="ARBA" id="ARBA00000085"/>
    </source>
</evidence>
<evidence type="ECO:0000256" key="7">
    <source>
        <dbReference type="ARBA" id="ARBA00022840"/>
    </source>
</evidence>
<dbReference type="GO" id="GO:0016020">
    <property type="term" value="C:membrane"/>
    <property type="evidence" value="ECO:0007669"/>
    <property type="project" value="InterPro"/>
</dbReference>
<dbReference type="CDD" id="cd16917">
    <property type="entry name" value="HATPase_UhpB-NarQ-NarX-like"/>
    <property type="match status" value="1"/>
</dbReference>
<dbReference type="PANTHER" id="PTHR24421:SF10">
    <property type="entry name" value="NITRATE_NITRITE SENSOR PROTEIN NARQ"/>
    <property type="match status" value="1"/>
</dbReference>
<evidence type="ECO:0000313" key="12">
    <source>
        <dbReference type="Proteomes" id="UP000286931"/>
    </source>
</evidence>
<evidence type="ECO:0000256" key="6">
    <source>
        <dbReference type="ARBA" id="ARBA00022777"/>
    </source>
</evidence>
<dbReference type="Pfam" id="PF07730">
    <property type="entry name" value="HisKA_3"/>
    <property type="match status" value="1"/>
</dbReference>
<feature type="transmembrane region" description="Helical" evidence="9">
    <location>
        <begin position="82"/>
        <end position="101"/>
    </location>
</feature>
<accession>A0A401YRA8</accession>
<feature type="transmembrane region" description="Helical" evidence="9">
    <location>
        <begin position="53"/>
        <end position="76"/>
    </location>
</feature>
<keyword evidence="5" id="KW-0547">Nucleotide-binding</keyword>
<keyword evidence="3" id="KW-0597">Phosphoprotein</keyword>